<evidence type="ECO:0000256" key="2">
    <source>
        <dbReference type="ARBA" id="ARBA00022692"/>
    </source>
</evidence>
<accession>A0A6P8H717</accession>
<dbReference type="PANTHER" id="PTHR16059:SF25">
    <property type="entry name" value="LYSOZYME"/>
    <property type="match status" value="1"/>
</dbReference>
<dbReference type="PANTHER" id="PTHR16059">
    <property type="entry name" value="ANTHRAX TOXIN RECEPTOR"/>
    <property type="match status" value="1"/>
</dbReference>
<keyword evidence="5" id="KW-0472">Membrane</keyword>
<dbReference type="KEGG" id="aten:116288606"/>
<dbReference type="AlphaFoldDB" id="A0A6P8H717"/>
<dbReference type="GO" id="GO:0016020">
    <property type="term" value="C:membrane"/>
    <property type="evidence" value="ECO:0007669"/>
    <property type="project" value="UniProtKB-SubCell"/>
</dbReference>
<evidence type="ECO:0000313" key="7">
    <source>
        <dbReference type="Proteomes" id="UP000515163"/>
    </source>
</evidence>
<protein>
    <submittedName>
        <fullName evidence="8">Uncharacterized protein LOC116288606</fullName>
    </submittedName>
</protein>
<dbReference type="Proteomes" id="UP000515163">
    <property type="component" value="Unplaced"/>
</dbReference>
<gene>
    <name evidence="8" type="primary">LOC116288606</name>
</gene>
<feature type="chain" id="PRO_5028095390" evidence="6">
    <location>
        <begin position="21"/>
        <end position="412"/>
    </location>
</feature>
<dbReference type="RefSeq" id="XP_031551276.1">
    <property type="nucleotide sequence ID" value="XM_031695416.1"/>
</dbReference>
<name>A0A6P8H717_ACTTE</name>
<evidence type="ECO:0000256" key="4">
    <source>
        <dbReference type="ARBA" id="ARBA00022989"/>
    </source>
</evidence>
<evidence type="ECO:0000256" key="1">
    <source>
        <dbReference type="ARBA" id="ARBA00004167"/>
    </source>
</evidence>
<dbReference type="OrthoDB" id="5985073at2759"/>
<reference evidence="8" key="1">
    <citation type="submission" date="2025-08" db="UniProtKB">
        <authorList>
            <consortium name="RefSeq"/>
        </authorList>
    </citation>
    <scope>IDENTIFICATION</scope>
</reference>
<dbReference type="GeneID" id="116288606"/>
<keyword evidence="4" id="KW-1133">Transmembrane helix</keyword>
<evidence type="ECO:0000313" key="8">
    <source>
        <dbReference type="RefSeq" id="XP_031551276.1"/>
    </source>
</evidence>
<keyword evidence="7" id="KW-1185">Reference proteome</keyword>
<sequence>MMHLVLGVLAVFLCGHVTTASSICRTEEPCPVSYKTLGCYKDFGHNRVLPNYIYNERDRTHPSYGNRRIDWHNWDKYLAAFSCRCARKAQELGYDLFGVQFYGECWAGHSLAHLSALTKAGAKCVADGFKPCGNSDRYCAGEHHSNFVYQIVNTTCDIEFVIEGCFKDSHNSHARPLANYLLNDRDPTVPSYSGQNIDWVNWDVYVPQLACRCAKKAKEEGSTYFGLQFYGECWSHPQGGETYGRDGTADDCVNNCYKHCDQHPYCIGVQFSNYVYRIKGPEVCDVSIQSMGCYKENPYNRVLGEVLVDATYPPSEKFYGQMQDSEEWNSFFPPFLCKCAHEAKIKGYEYFGVSEYGVCYSDKLSQNYAQLGGSSSCYEGKSSSPCSNGSMACAGSNQSANYIYKIPIPAQA</sequence>
<comment type="subcellular location">
    <subcellularLocation>
        <location evidence="1">Membrane</location>
        <topology evidence="1">Single-pass membrane protein</topology>
    </subcellularLocation>
</comment>
<keyword evidence="3 6" id="KW-0732">Signal</keyword>
<dbReference type="InParanoid" id="A0A6P8H717"/>
<evidence type="ECO:0000256" key="3">
    <source>
        <dbReference type="ARBA" id="ARBA00022729"/>
    </source>
</evidence>
<organism evidence="7 8">
    <name type="scientific">Actinia tenebrosa</name>
    <name type="common">Australian red waratah sea anemone</name>
    <dbReference type="NCBI Taxonomy" id="6105"/>
    <lineage>
        <taxon>Eukaryota</taxon>
        <taxon>Metazoa</taxon>
        <taxon>Cnidaria</taxon>
        <taxon>Anthozoa</taxon>
        <taxon>Hexacorallia</taxon>
        <taxon>Actiniaria</taxon>
        <taxon>Actiniidae</taxon>
        <taxon>Actinia</taxon>
    </lineage>
</organism>
<feature type="signal peptide" evidence="6">
    <location>
        <begin position="1"/>
        <end position="20"/>
    </location>
</feature>
<evidence type="ECO:0000256" key="6">
    <source>
        <dbReference type="SAM" id="SignalP"/>
    </source>
</evidence>
<evidence type="ECO:0000256" key="5">
    <source>
        <dbReference type="ARBA" id="ARBA00023136"/>
    </source>
</evidence>
<keyword evidence="2" id="KW-0812">Transmembrane</keyword>
<proteinExistence type="predicted"/>